<organism evidence="1 2">
    <name type="scientific">Halobellus ruber</name>
    <dbReference type="NCBI Taxonomy" id="2761102"/>
    <lineage>
        <taxon>Archaea</taxon>
        <taxon>Methanobacteriati</taxon>
        <taxon>Methanobacteriota</taxon>
        <taxon>Stenosarchaea group</taxon>
        <taxon>Halobacteria</taxon>
        <taxon>Halobacteriales</taxon>
        <taxon>Haloferacaceae</taxon>
        <taxon>Halobellus</taxon>
    </lineage>
</organism>
<name>A0A7J9SFJ0_9EURY</name>
<dbReference type="InterPro" id="IPR058320">
    <property type="entry name" value="DUF8007"/>
</dbReference>
<gene>
    <name evidence="1" type="ORF">H5V44_00325</name>
</gene>
<protein>
    <submittedName>
        <fullName evidence="1">Uncharacterized protein</fullName>
    </submittedName>
</protein>
<sequence>MAKDTEACGRCSMTVVVDAVDDENATREDPFGDDRIEVEERQLERASPEAWFGRVSARVNRIVSRFAWGR</sequence>
<dbReference type="EMBL" id="JACKXD010000001">
    <property type="protein sequence ID" value="MBB6644766.1"/>
    <property type="molecule type" value="Genomic_DNA"/>
</dbReference>
<evidence type="ECO:0000313" key="1">
    <source>
        <dbReference type="EMBL" id="MBB6644766.1"/>
    </source>
</evidence>
<dbReference type="Pfam" id="PF26029">
    <property type="entry name" value="DUF8007"/>
    <property type="match status" value="1"/>
</dbReference>
<dbReference type="AlphaFoldDB" id="A0A7J9SFJ0"/>
<comment type="caution">
    <text evidence="1">The sequence shown here is derived from an EMBL/GenBank/DDBJ whole genome shotgun (WGS) entry which is preliminary data.</text>
</comment>
<accession>A0A7J9SFJ0</accession>
<keyword evidence="2" id="KW-1185">Reference proteome</keyword>
<dbReference type="Proteomes" id="UP000546257">
    <property type="component" value="Unassembled WGS sequence"/>
</dbReference>
<proteinExistence type="predicted"/>
<evidence type="ECO:0000313" key="2">
    <source>
        <dbReference type="Proteomes" id="UP000546257"/>
    </source>
</evidence>
<reference evidence="1 2" key="1">
    <citation type="submission" date="2020-08" db="EMBL/GenBank/DDBJ databases">
        <authorList>
            <person name="Seo M.-J."/>
        </authorList>
    </citation>
    <scope>NUCLEOTIDE SEQUENCE [LARGE SCALE GENOMIC DNA]</scope>
    <source>
        <strain evidence="1 2">MBLA0160</strain>
    </source>
</reference>
<dbReference type="RefSeq" id="WP_185191154.1">
    <property type="nucleotide sequence ID" value="NZ_JACKXD010000001.1"/>
</dbReference>